<dbReference type="EMBL" id="LC066397">
    <property type="protein sequence ID" value="BAT31560.1"/>
    <property type="molecule type" value="Genomic_DNA"/>
</dbReference>
<organism evidence="1">
    <name type="scientific">Fulvimarina pelagi</name>
    <dbReference type="NCBI Taxonomy" id="217511"/>
    <lineage>
        <taxon>Bacteria</taxon>
        <taxon>Pseudomonadati</taxon>
        <taxon>Pseudomonadota</taxon>
        <taxon>Alphaproteobacteria</taxon>
        <taxon>Hyphomicrobiales</taxon>
        <taxon>Aurantimonadaceae</taxon>
        <taxon>Fulvimarina</taxon>
    </lineage>
</organism>
<sequence>MGEKTTRKLQVSLNAPVDDDANKMSHFPVSKMTLKSRLARGRHFVTLPFELAFV</sequence>
<reference evidence="1" key="1">
    <citation type="journal article" date="2015" name="Proc. Natl. Acad. Sci. U.S.A.">
        <title>Bacterial clade with the ribosomal RNA operon on a small plasmid rather than the chromosome.</title>
        <authorList>
            <person name="Anda M."/>
            <person name="Ohtsubo Y."/>
            <person name="Okubo T."/>
            <person name="Sugawara M."/>
            <person name="Nagata Y."/>
            <person name="Tsuda M."/>
            <person name="Minamisawa K."/>
            <person name="Mitsui H."/>
        </authorList>
    </citation>
    <scope>NUCLEOTIDE SEQUENCE</scope>
    <source>
        <strain evidence="1">DSM 15513</strain>
    </source>
</reference>
<name>A0A0P0Z9Y8_9HYPH</name>
<accession>A0A0P0Z9Y8</accession>
<dbReference type="AlphaFoldDB" id="A0A0P0Z9Y8"/>
<proteinExistence type="predicted"/>
<evidence type="ECO:0000313" key="1">
    <source>
        <dbReference type="EMBL" id="BAT31560.1"/>
    </source>
</evidence>
<protein>
    <submittedName>
        <fullName evidence="1">Uncharacterized protein</fullName>
    </submittedName>
</protein>